<reference evidence="2" key="1">
    <citation type="submission" date="2020-10" db="EMBL/GenBank/DDBJ databases">
        <authorList>
            <person name="Castelo-Branco R."/>
            <person name="Eusebio N."/>
            <person name="Adriana R."/>
            <person name="Vieira A."/>
            <person name="Brugerolle De Fraissinette N."/>
            <person name="Rezende De Castro R."/>
            <person name="Schneider M.P."/>
            <person name="Vasconcelos V."/>
            <person name="Leao P.N."/>
        </authorList>
    </citation>
    <scope>NUCLEOTIDE SEQUENCE</scope>
    <source>
        <strain evidence="2">LEGE 11467</strain>
    </source>
</reference>
<keyword evidence="3" id="KW-1185">Reference proteome</keyword>
<dbReference type="AlphaFoldDB" id="A0A928Z5F5"/>
<proteinExistence type="predicted"/>
<evidence type="ECO:0000256" key="1">
    <source>
        <dbReference type="SAM" id="SignalP"/>
    </source>
</evidence>
<gene>
    <name evidence="2" type="ORF">IQ235_00355</name>
</gene>
<sequence>MRIYGTLAISSLVFAGLAANAQVASAASNSIESNNSIYQTLTFEAQNVSELAPYRGSGR</sequence>
<dbReference type="Proteomes" id="UP000621799">
    <property type="component" value="Unassembled WGS sequence"/>
</dbReference>
<name>A0A928Z5F5_9CYAN</name>
<protein>
    <submittedName>
        <fullName evidence="2">Uncharacterized protein</fullName>
    </submittedName>
</protein>
<dbReference type="EMBL" id="JADEXN010000003">
    <property type="protein sequence ID" value="MBE9039247.1"/>
    <property type="molecule type" value="Genomic_DNA"/>
</dbReference>
<feature type="chain" id="PRO_5037437067" evidence="1">
    <location>
        <begin position="27"/>
        <end position="59"/>
    </location>
</feature>
<comment type="caution">
    <text evidence="2">The sequence shown here is derived from an EMBL/GenBank/DDBJ whole genome shotgun (WGS) entry which is preliminary data.</text>
</comment>
<dbReference type="NCBIfam" id="NF047413">
    <property type="entry name" value="heterocyst_PatX"/>
    <property type="match status" value="1"/>
</dbReference>
<evidence type="ECO:0000313" key="2">
    <source>
        <dbReference type="EMBL" id="MBE9039247.1"/>
    </source>
</evidence>
<organism evidence="2 3">
    <name type="scientific">Zarconia navalis LEGE 11467</name>
    <dbReference type="NCBI Taxonomy" id="1828826"/>
    <lineage>
        <taxon>Bacteria</taxon>
        <taxon>Bacillati</taxon>
        <taxon>Cyanobacteriota</taxon>
        <taxon>Cyanophyceae</taxon>
        <taxon>Oscillatoriophycideae</taxon>
        <taxon>Oscillatoriales</taxon>
        <taxon>Oscillatoriales incertae sedis</taxon>
        <taxon>Zarconia</taxon>
        <taxon>Zarconia navalis</taxon>
    </lineage>
</organism>
<dbReference type="RefSeq" id="WP_264319510.1">
    <property type="nucleotide sequence ID" value="NZ_JADEXN010000003.1"/>
</dbReference>
<dbReference type="InterPro" id="IPR058097">
    <property type="entry name" value="PatX"/>
</dbReference>
<evidence type="ECO:0000313" key="3">
    <source>
        <dbReference type="Proteomes" id="UP000621799"/>
    </source>
</evidence>
<keyword evidence="1" id="KW-0732">Signal</keyword>
<accession>A0A928Z5F5</accession>
<feature type="signal peptide" evidence="1">
    <location>
        <begin position="1"/>
        <end position="26"/>
    </location>
</feature>